<protein>
    <submittedName>
        <fullName evidence="2">Uncharacterized protein</fullName>
    </submittedName>
</protein>
<evidence type="ECO:0000313" key="2">
    <source>
        <dbReference type="EMBL" id="KAG5186588.1"/>
    </source>
</evidence>
<name>A0A835ZCR4_9STRA</name>
<keyword evidence="3" id="KW-1185">Reference proteome</keyword>
<dbReference type="AlphaFoldDB" id="A0A835ZCR4"/>
<organism evidence="2 3">
    <name type="scientific">Tribonema minus</name>
    <dbReference type="NCBI Taxonomy" id="303371"/>
    <lineage>
        <taxon>Eukaryota</taxon>
        <taxon>Sar</taxon>
        <taxon>Stramenopiles</taxon>
        <taxon>Ochrophyta</taxon>
        <taxon>PX clade</taxon>
        <taxon>Xanthophyceae</taxon>
        <taxon>Tribonematales</taxon>
        <taxon>Tribonemataceae</taxon>
        <taxon>Tribonema</taxon>
    </lineage>
</organism>
<proteinExistence type="predicted"/>
<reference evidence="2" key="1">
    <citation type="submission" date="2021-02" db="EMBL/GenBank/DDBJ databases">
        <title>First Annotated Genome of the Yellow-green Alga Tribonema minus.</title>
        <authorList>
            <person name="Mahan K.M."/>
        </authorList>
    </citation>
    <scope>NUCLEOTIDE SEQUENCE</scope>
    <source>
        <strain evidence="2">UTEX B ZZ1240</strain>
    </source>
</reference>
<sequence>MHKVITALEGRVHKAEAAVATLQAEAQQRHAVAADLEARVRVLEAASAVPQAVEAEAVQPAVAAHAVAADVADKRAPQPDGEPAAKRARGGEESVMYDEFAERAQECADLCTKMAALPEDAIKIMLLYDTLTYSKGWLIVPQSRVADMRPWCTHKLGGVMPLVRIGEDKLSLRNAWLIAFQDISLIIPGDEKNWNPNAVCQWQTTAFSLLYEMLQTRIKSHTQITQ</sequence>
<gene>
    <name evidence="2" type="ORF">JKP88DRAFT_353947</name>
</gene>
<evidence type="ECO:0000256" key="1">
    <source>
        <dbReference type="SAM" id="MobiDB-lite"/>
    </source>
</evidence>
<comment type="caution">
    <text evidence="2">The sequence shown here is derived from an EMBL/GenBank/DDBJ whole genome shotgun (WGS) entry which is preliminary data.</text>
</comment>
<accession>A0A835ZCR4</accession>
<dbReference type="EMBL" id="JAFCMP010000110">
    <property type="protein sequence ID" value="KAG5186588.1"/>
    <property type="molecule type" value="Genomic_DNA"/>
</dbReference>
<dbReference type="Proteomes" id="UP000664859">
    <property type="component" value="Unassembled WGS sequence"/>
</dbReference>
<evidence type="ECO:0000313" key="3">
    <source>
        <dbReference type="Proteomes" id="UP000664859"/>
    </source>
</evidence>
<feature type="region of interest" description="Disordered" evidence="1">
    <location>
        <begin position="72"/>
        <end position="91"/>
    </location>
</feature>